<keyword evidence="1 6" id="KW-0645">Protease</keyword>
<dbReference type="GO" id="GO:0004252">
    <property type="term" value="F:serine-type endopeptidase activity"/>
    <property type="evidence" value="ECO:0007669"/>
    <property type="project" value="InterPro"/>
</dbReference>
<dbReference type="PANTHER" id="PTHR24271:SF52">
    <property type="entry name" value="GRANZYME K"/>
    <property type="match status" value="1"/>
</dbReference>
<evidence type="ECO:0000256" key="2">
    <source>
        <dbReference type="ARBA" id="ARBA00022729"/>
    </source>
</evidence>
<keyword evidence="3 6" id="KW-0378">Hydrolase</keyword>
<dbReference type="PRINTS" id="PR00722">
    <property type="entry name" value="CHYMOTRYPSIN"/>
</dbReference>
<reference evidence="9" key="2">
    <citation type="submission" date="2025-08" db="UniProtKB">
        <authorList>
            <consortium name="Ensembl"/>
        </authorList>
    </citation>
    <scope>IDENTIFICATION</scope>
</reference>
<keyword evidence="4 6" id="KW-0720">Serine protease</keyword>
<evidence type="ECO:0000256" key="6">
    <source>
        <dbReference type="RuleBase" id="RU363034"/>
    </source>
</evidence>
<dbReference type="PROSITE" id="PS00134">
    <property type="entry name" value="TRYPSIN_HIS"/>
    <property type="match status" value="1"/>
</dbReference>
<dbReference type="Proteomes" id="UP000694397">
    <property type="component" value="Chromosome 17"/>
</dbReference>
<evidence type="ECO:0000256" key="1">
    <source>
        <dbReference type="ARBA" id="ARBA00022670"/>
    </source>
</evidence>
<keyword evidence="10" id="KW-1185">Reference proteome</keyword>
<dbReference type="AlphaFoldDB" id="A0A8C9RIC9"/>
<name>A0A8C9RIC9_SCLFO</name>
<gene>
    <name evidence="9" type="primary">GZMA</name>
</gene>
<dbReference type="PROSITE" id="PS50240">
    <property type="entry name" value="TRYPSIN_DOM"/>
    <property type="match status" value="1"/>
</dbReference>
<sequence length="255" mass="27737">MVKHGTPGFYIAVFLLLLPSDECAEIIGGDKVRPHSLPFMAYLEGAEICGGALISPMWVVTAAHCKNMMKVQLGVHSLTKDNKTTWQVRTVKKSISHPCFDPQTKVNDIMLLKLNKAVKKTEAVSFLHLPKRVEVVAAGTTCSVAGWGATKNEGKKSDVLKSANITVVDIATCNSKEYYNFSPVITRDMICAGSKGAERSDSCQGDSGGPLLCRGVFRGITSFGVKCGIKTKPGVYTALSQKYIDWIKKTIYIED</sequence>
<protein>
    <submittedName>
        <fullName evidence="9">Granzyme A</fullName>
    </submittedName>
</protein>
<reference evidence="9" key="3">
    <citation type="submission" date="2025-09" db="UniProtKB">
        <authorList>
            <consortium name="Ensembl"/>
        </authorList>
    </citation>
    <scope>IDENTIFICATION</scope>
</reference>
<dbReference type="SMART" id="SM00020">
    <property type="entry name" value="Tryp_SPc"/>
    <property type="match status" value="1"/>
</dbReference>
<reference evidence="9 10" key="1">
    <citation type="submission" date="2019-04" db="EMBL/GenBank/DDBJ databases">
        <authorList>
            <consortium name="Wellcome Sanger Institute Data Sharing"/>
        </authorList>
    </citation>
    <scope>NUCLEOTIDE SEQUENCE [LARGE SCALE GENOMIC DNA]</scope>
</reference>
<feature type="domain" description="Peptidase S1" evidence="8">
    <location>
        <begin position="26"/>
        <end position="252"/>
    </location>
</feature>
<evidence type="ECO:0000256" key="4">
    <source>
        <dbReference type="ARBA" id="ARBA00022825"/>
    </source>
</evidence>
<feature type="signal peptide" evidence="7">
    <location>
        <begin position="1"/>
        <end position="23"/>
    </location>
</feature>
<proteinExistence type="predicted"/>
<organism evidence="9 10">
    <name type="scientific">Scleropages formosus</name>
    <name type="common">Asian bonytongue</name>
    <name type="synonym">Osteoglossum formosum</name>
    <dbReference type="NCBI Taxonomy" id="113540"/>
    <lineage>
        <taxon>Eukaryota</taxon>
        <taxon>Metazoa</taxon>
        <taxon>Chordata</taxon>
        <taxon>Craniata</taxon>
        <taxon>Vertebrata</taxon>
        <taxon>Euteleostomi</taxon>
        <taxon>Actinopterygii</taxon>
        <taxon>Neopterygii</taxon>
        <taxon>Teleostei</taxon>
        <taxon>Osteoglossocephala</taxon>
        <taxon>Osteoglossomorpha</taxon>
        <taxon>Osteoglossiformes</taxon>
        <taxon>Osteoglossidae</taxon>
        <taxon>Scleropages</taxon>
    </lineage>
</organism>
<evidence type="ECO:0000256" key="3">
    <source>
        <dbReference type="ARBA" id="ARBA00022801"/>
    </source>
</evidence>
<dbReference type="GeneTree" id="ENSGT00940000159928"/>
<evidence type="ECO:0000259" key="8">
    <source>
        <dbReference type="PROSITE" id="PS50240"/>
    </source>
</evidence>
<dbReference type="OrthoDB" id="6755574at2759"/>
<dbReference type="KEGG" id="sfm:108938512"/>
<dbReference type="FunFam" id="2.40.10.10:FF:000120">
    <property type="entry name" value="Putative serine protease"/>
    <property type="match status" value="1"/>
</dbReference>
<accession>A0A8C9RIC9</accession>
<keyword evidence="2 7" id="KW-0732">Signal</keyword>
<evidence type="ECO:0000313" key="10">
    <source>
        <dbReference type="Proteomes" id="UP000694397"/>
    </source>
</evidence>
<dbReference type="PANTHER" id="PTHR24271">
    <property type="entry name" value="KALLIKREIN-RELATED"/>
    <property type="match status" value="1"/>
</dbReference>
<dbReference type="Ensembl" id="ENSSFOT00015015584.2">
    <property type="protein sequence ID" value="ENSSFOP00015015402.1"/>
    <property type="gene ID" value="ENSSFOG00015009953.2"/>
</dbReference>
<dbReference type="InterPro" id="IPR018114">
    <property type="entry name" value="TRYPSIN_HIS"/>
</dbReference>
<dbReference type="InterPro" id="IPR001314">
    <property type="entry name" value="Peptidase_S1A"/>
</dbReference>
<dbReference type="Gene3D" id="2.40.10.10">
    <property type="entry name" value="Trypsin-like serine proteases"/>
    <property type="match status" value="2"/>
</dbReference>
<evidence type="ECO:0000256" key="7">
    <source>
        <dbReference type="SAM" id="SignalP"/>
    </source>
</evidence>
<dbReference type="Pfam" id="PF00089">
    <property type="entry name" value="Trypsin"/>
    <property type="match status" value="1"/>
</dbReference>
<dbReference type="InterPro" id="IPR009003">
    <property type="entry name" value="Peptidase_S1_PA"/>
</dbReference>
<dbReference type="InterPro" id="IPR001254">
    <property type="entry name" value="Trypsin_dom"/>
</dbReference>
<dbReference type="SUPFAM" id="SSF50494">
    <property type="entry name" value="Trypsin-like serine proteases"/>
    <property type="match status" value="1"/>
</dbReference>
<evidence type="ECO:0000313" key="9">
    <source>
        <dbReference type="Ensembl" id="ENSSFOP00015015402.1"/>
    </source>
</evidence>
<feature type="chain" id="PRO_5034620499" evidence="7">
    <location>
        <begin position="24"/>
        <end position="255"/>
    </location>
</feature>
<dbReference type="InterPro" id="IPR043504">
    <property type="entry name" value="Peptidase_S1_PA_chymotrypsin"/>
</dbReference>
<keyword evidence="5" id="KW-1015">Disulfide bond</keyword>
<dbReference type="PROSITE" id="PS00135">
    <property type="entry name" value="TRYPSIN_SER"/>
    <property type="match status" value="1"/>
</dbReference>
<dbReference type="CDD" id="cd00190">
    <property type="entry name" value="Tryp_SPc"/>
    <property type="match status" value="1"/>
</dbReference>
<dbReference type="InterPro" id="IPR033116">
    <property type="entry name" value="TRYPSIN_SER"/>
</dbReference>
<dbReference type="GO" id="GO:0006508">
    <property type="term" value="P:proteolysis"/>
    <property type="evidence" value="ECO:0007669"/>
    <property type="project" value="UniProtKB-KW"/>
</dbReference>
<evidence type="ECO:0000256" key="5">
    <source>
        <dbReference type="ARBA" id="ARBA00023157"/>
    </source>
</evidence>